<dbReference type="EMBL" id="CP022515">
    <property type="protein sequence ID" value="ASO06880.1"/>
    <property type="molecule type" value="Genomic_DNA"/>
</dbReference>
<dbReference type="AlphaFoldDB" id="A0A221V038"/>
<feature type="domain" description="MobA/VirD2-like nuclease" evidence="1">
    <location>
        <begin position="35"/>
        <end position="150"/>
    </location>
</feature>
<dbReference type="Proteomes" id="UP000204551">
    <property type="component" value="Chromosome"/>
</dbReference>
<accession>A0A221V038</accession>
<gene>
    <name evidence="2" type="ORF">AREALGSMS7_03459</name>
</gene>
<dbReference type="Pfam" id="PF03432">
    <property type="entry name" value="Relaxase"/>
    <property type="match status" value="1"/>
</dbReference>
<dbReference type="RefSeq" id="WP_093979268.1">
    <property type="nucleotide sequence ID" value="NZ_CP022515.1"/>
</dbReference>
<evidence type="ECO:0000259" key="1">
    <source>
        <dbReference type="Pfam" id="PF03432"/>
    </source>
</evidence>
<name>A0A221V038_9FLAO</name>
<evidence type="ECO:0000313" key="2">
    <source>
        <dbReference type="EMBL" id="ASO06880.1"/>
    </source>
</evidence>
<dbReference type="KEGG" id="aalg:AREALGSMS7_03459"/>
<reference evidence="2 3" key="1">
    <citation type="submission" date="2017-07" db="EMBL/GenBank/DDBJ databases">
        <title>Genome Sequence of Arenibacter algicola Strain SMS7 Isolated from a culture of the Diatom Skeletonema marinoi.</title>
        <authorList>
            <person name="Topel M."/>
            <person name="Pinder M.I.M."/>
            <person name="Johansson O.N."/>
            <person name="Kourtchenko O."/>
            <person name="Godhe A."/>
            <person name="Clarke A.K."/>
        </authorList>
    </citation>
    <scope>NUCLEOTIDE SEQUENCE [LARGE SCALE GENOMIC DNA]</scope>
    <source>
        <strain evidence="2 3">SMS7</strain>
    </source>
</reference>
<evidence type="ECO:0000313" key="3">
    <source>
        <dbReference type="Proteomes" id="UP000204551"/>
    </source>
</evidence>
<sequence>MVAKIGRGSNLYGALAYNQLKVEKEKGQVLLTNKIIETSNGHHSVSQLVLSFEPYLIANRNTEKTTLHVSLNPDPNDNVSDDEFKLMAQKYMQEMGYAQQPFVVFKHTDIERTHIHIVSVCVDEEGKKISDRFEKRRSMKVCRELERKYGMIPATEKEHQQNDKIFRPVNYQTDNVKSQIASVVRHLPKYYQFQTLGQYNALLSLFNITAEKVEAELHGKPQQGLLYFALNDNGEKASNPFKASLFGKNAGLSMLEMHFKKCKETLKNNGAKATLKAVITIALQSVDNEKDFKKQLMQQGINVVVRRNDTGRIYGITFIDHNSKTIWNGSHLGTALTANTFNDYWNNSIKPETKDLNATKSKKHQQNRLEDVSIENPHKLFDFLNKDTNVFSTNDTCVLEDMGGLLPMMQGEDYEELDFENQMKKKRKRKRDRK</sequence>
<proteinExistence type="predicted"/>
<protein>
    <submittedName>
        <fullName evidence="2">Relaxase/Mobilization nuclease domain protein</fullName>
    </submittedName>
</protein>
<dbReference type="InterPro" id="IPR005094">
    <property type="entry name" value="Endonuclease_MobA/VirD2"/>
</dbReference>
<organism evidence="2 3">
    <name type="scientific">Arenibacter algicola</name>
    <dbReference type="NCBI Taxonomy" id="616991"/>
    <lineage>
        <taxon>Bacteria</taxon>
        <taxon>Pseudomonadati</taxon>
        <taxon>Bacteroidota</taxon>
        <taxon>Flavobacteriia</taxon>
        <taxon>Flavobacteriales</taxon>
        <taxon>Flavobacteriaceae</taxon>
        <taxon>Arenibacter</taxon>
    </lineage>
</organism>
<dbReference type="NCBIfam" id="NF041325">
    <property type="entry name" value="Bacteroid_MobB"/>
    <property type="match status" value="1"/>
</dbReference>